<keyword evidence="7" id="KW-0802">TPR repeat</keyword>
<dbReference type="CDD" id="cd07302">
    <property type="entry name" value="CHD"/>
    <property type="match status" value="1"/>
</dbReference>
<dbReference type="SMART" id="SM00028">
    <property type="entry name" value="TPR"/>
    <property type="match status" value="7"/>
</dbReference>
<evidence type="ECO:0000256" key="2">
    <source>
        <dbReference type="ARBA" id="ARBA00022692"/>
    </source>
</evidence>
<dbReference type="Pfam" id="PF00211">
    <property type="entry name" value="Guanylate_cyc"/>
    <property type="match status" value="1"/>
</dbReference>
<keyword evidence="4 10" id="KW-1133">Transmembrane helix</keyword>
<dbReference type="InterPro" id="IPR011990">
    <property type="entry name" value="TPR-like_helical_dom_sf"/>
</dbReference>
<comment type="caution">
    <text evidence="12">The sequence shown here is derived from an EMBL/GenBank/DDBJ whole genome shotgun (WGS) entry which is preliminary data.</text>
</comment>
<feature type="repeat" description="TPR" evidence="7">
    <location>
        <begin position="40"/>
        <end position="73"/>
    </location>
</feature>
<dbReference type="EMBL" id="JAYGIM010000011">
    <property type="protein sequence ID" value="MEA5427827.1"/>
    <property type="molecule type" value="Genomic_DNA"/>
</dbReference>
<dbReference type="PANTHER" id="PTHR11920">
    <property type="entry name" value="GUANYLYL CYCLASE"/>
    <property type="match status" value="1"/>
</dbReference>
<evidence type="ECO:0000256" key="5">
    <source>
        <dbReference type="ARBA" id="ARBA00023136"/>
    </source>
</evidence>
<evidence type="ECO:0000256" key="10">
    <source>
        <dbReference type="SAM" id="Phobius"/>
    </source>
</evidence>
<feature type="repeat" description="TPR" evidence="7">
    <location>
        <begin position="120"/>
        <end position="153"/>
    </location>
</feature>
<dbReference type="InterPro" id="IPR050401">
    <property type="entry name" value="Cyclic_nucleotide_synthase"/>
</dbReference>
<dbReference type="SMART" id="SM00044">
    <property type="entry name" value="CYCc"/>
    <property type="match status" value="1"/>
</dbReference>
<dbReference type="PROSITE" id="PS50125">
    <property type="entry name" value="GUANYLATE_CYCLASE_2"/>
    <property type="match status" value="1"/>
</dbReference>
<dbReference type="InterPro" id="IPR018297">
    <property type="entry name" value="A/G_cyclase_CS"/>
</dbReference>
<dbReference type="PROSITE" id="PS50293">
    <property type="entry name" value="TPR_REGION"/>
    <property type="match status" value="1"/>
</dbReference>
<evidence type="ECO:0000256" key="1">
    <source>
        <dbReference type="ARBA" id="ARBA00004370"/>
    </source>
</evidence>
<feature type="domain" description="Guanylate cyclase" evidence="11">
    <location>
        <begin position="469"/>
        <end position="600"/>
    </location>
</feature>
<dbReference type="RefSeq" id="WP_323259593.1">
    <property type="nucleotide sequence ID" value="NZ_JAYGIM010000011.1"/>
</dbReference>
<dbReference type="Gene3D" id="6.10.250.780">
    <property type="match status" value="1"/>
</dbReference>
<dbReference type="PROSITE" id="PS00452">
    <property type="entry name" value="GUANYLATE_CYCLASE_1"/>
    <property type="match status" value="1"/>
</dbReference>
<dbReference type="PANTHER" id="PTHR11920:SF335">
    <property type="entry name" value="GUANYLATE CYCLASE"/>
    <property type="match status" value="1"/>
</dbReference>
<organism evidence="12 13">
    <name type="scientific">Arcicella lustrica</name>
    <dbReference type="NCBI Taxonomy" id="2984196"/>
    <lineage>
        <taxon>Bacteria</taxon>
        <taxon>Pseudomonadati</taxon>
        <taxon>Bacteroidota</taxon>
        <taxon>Cytophagia</taxon>
        <taxon>Cytophagales</taxon>
        <taxon>Flectobacillaceae</taxon>
        <taxon>Arcicella</taxon>
    </lineage>
</organism>
<dbReference type="Pfam" id="PF13424">
    <property type="entry name" value="TPR_12"/>
    <property type="match status" value="2"/>
</dbReference>
<dbReference type="InterPro" id="IPR019734">
    <property type="entry name" value="TPR_rpt"/>
</dbReference>
<dbReference type="SUPFAM" id="SSF48452">
    <property type="entry name" value="TPR-like"/>
    <property type="match status" value="2"/>
</dbReference>
<keyword evidence="2 10" id="KW-0812">Transmembrane</keyword>
<feature type="transmembrane region" description="Helical" evidence="10">
    <location>
        <begin position="402"/>
        <end position="424"/>
    </location>
</feature>
<evidence type="ECO:0000259" key="11">
    <source>
        <dbReference type="PROSITE" id="PS50125"/>
    </source>
</evidence>
<keyword evidence="3" id="KW-0547">Nucleotide-binding</keyword>
<evidence type="ECO:0000256" key="9">
    <source>
        <dbReference type="SAM" id="Coils"/>
    </source>
</evidence>
<dbReference type="InterPro" id="IPR001054">
    <property type="entry name" value="A/G_cyclase"/>
</dbReference>
<keyword evidence="9" id="KW-0175">Coiled coil</keyword>
<keyword evidence="5 10" id="KW-0472">Membrane</keyword>
<name>A0ABU5SKL0_9BACT</name>
<evidence type="ECO:0000313" key="12">
    <source>
        <dbReference type="EMBL" id="MEA5427827.1"/>
    </source>
</evidence>
<dbReference type="PROSITE" id="PS50005">
    <property type="entry name" value="TPR"/>
    <property type="match status" value="3"/>
</dbReference>
<reference evidence="12 13" key="1">
    <citation type="submission" date="2023-12" db="EMBL/GenBank/DDBJ databases">
        <title>Novel species of the genus Arcicella isolated from rivers.</title>
        <authorList>
            <person name="Lu H."/>
        </authorList>
    </citation>
    <scope>NUCLEOTIDE SEQUENCE [LARGE SCALE GENOMIC DNA]</scope>
    <source>
        <strain evidence="12 13">DC25W</strain>
    </source>
</reference>
<dbReference type="InterPro" id="IPR029787">
    <property type="entry name" value="Nucleotide_cyclase"/>
</dbReference>
<comment type="subcellular location">
    <subcellularLocation>
        <location evidence="1">Membrane</location>
    </subcellularLocation>
</comment>
<comment type="similarity">
    <text evidence="8">Belongs to the adenylyl cyclase class-4/guanylyl cyclase family.</text>
</comment>
<keyword evidence="6 8" id="KW-0456">Lyase</keyword>
<dbReference type="Gene3D" id="1.25.40.10">
    <property type="entry name" value="Tetratricopeptide repeat domain"/>
    <property type="match status" value="2"/>
</dbReference>
<accession>A0ABU5SKL0</accession>
<feature type="repeat" description="TPR" evidence="7">
    <location>
        <begin position="200"/>
        <end position="233"/>
    </location>
</feature>
<dbReference type="Gene3D" id="3.30.70.1230">
    <property type="entry name" value="Nucleotide cyclase"/>
    <property type="match status" value="1"/>
</dbReference>
<evidence type="ECO:0000313" key="13">
    <source>
        <dbReference type="Proteomes" id="UP001302222"/>
    </source>
</evidence>
<evidence type="ECO:0000256" key="7">
    <source>
        <dbReference type="PROSITE-ProRule" id="PRU00339"/>
    </source>
</evidence>
<evidence type="ECO:0000256" key="3">
    <source>
        <dbReference type="ARBA" id="ARBA00022741"/>
    </source>
</evidence>
<dbReference type="Proteomes" id="UP001302222">
    <property type="component" value="Unassembled WGS sequence"/>
</dbReference>
<dbReference type="SUPFAM" id="SSF55073">
    <property type="entry name" value="Nucleotide cyclase"/>
    <property type="match status" value="1"/>
</dbReference>
<proteinExistence type="inferred from homology"/>
<sequence length="666" mass="76333">MKNYCAYFLFLIILFIGIEEKGYGQQSVKINKNSKSKVIADSLYALGSKYDEIGNSKKALALYENSLNIYQSIKENQKIGDCFNSIGTIYYFRGDYFKTLFFFKESLRWQIKAKNKKGIADILNNIGVIYYSLGNYLKAVEYYRQAIVIQEEIGNRKNVATITENIGAIYSKVKDYTNAMRYINKAYAIFKSINDRKGIAKMLIEIGYISMEKGDFDKAFEDFNQSLKIAVEEKDKQLELEVLSNLGELFYKQSDFQKAQYYYNICFQYAKEIDNLRYKSVSQIAIGNIFHQLKKDNKAIEKCSTGLKLAEKLGAISVKKDACECLYKSYKSLENSTLALQYYEKTNAFKDSLKAEEASNRMMNMEFQKQQLMDSIVYVKKQNIIEQKHKEEIQKKEKQRNIIIASLCFMLVVAVGLWSSLNFVRKSKKALGIEKNRSEALLLNILPAEIAEELKQKGSVNARDFSLVSILFTDFKSFTQTAEKMTPHLLVEEINVCFKAFDLISEKYKIEKIKTIGDAYMAAGGIPHPDENSLKNIVLAGLDMQAFVIQRAIENKQYQKPFFEMRLGIHVGPIVAGIVGVKKFQYDVWGDTVNTASRIESNGMVGKVNISESLYHLIKDEECFTFEYRGNIIAKGKGEIAMYFVERNDYTFEDANSALVTENNTF</sequence>
<feature type="coiled-coil region" evidence="9">
    <location>
        <begin position="355"/>
        <end position="401"/>
    </location>
</feature>
<evidence type="ECO:0000256" key="8">
    <source>
        <dbReference type="RuleBase" id="RU000405"/>
    </source>
</evidence>
<evidence type="ECO:0000256" key="4">
    <source>
        <dbReference type="ARBA" id="ARBA00022989"/>
    </source>
</evidence>
<evidence type="ECO:0000256" key="6">
    <source>
        <dbReference type="ARBA" id="ARBA00023239"/>
    </source>
</evidence>
<protein>
    <submittedName>
        <fullName evidence="12">Adenylate/guanylate cyclase domain-containing protein</fullName>
    </submittedName>
</protein>
<keyword evidence="13" id="KW-1185">Reference proteome</keyword>
<gene>
    <name evidence="12" type="ORF">VB798_14645</name>
</gene>